<organism evidence="2 3">
    <name type="scientific">Eiseniibacteriota bacterium</name>
    <dbReference type="NCBI Taxonomy" id="2212470"/>
    <lineage>
        <taxon>Bacteria</taxon>
        <taxon>Candidatus Eiseniibacteriota</taxon>
    </lineage>
</organism>
<dbReference type="InterPro" id="IPR026444">
    <property type="entry name" value="Secre_tail"/>
</dbReference>
<dbReference type="NCBIfam" id="TIGR04183">
    <property type="entry name" value="Por_Secre_tail"/>
    <property type="match status" value="1"/>
</dbReference>
<dbReference type="AlphaFoldDB" id="A0A948W4A0"/>
<gene>
    <name evidence="2" type="ORF">KJ970_13790</name>
</gene>
<dbReference type="EMBL" id="JAHJDP010000080">
    <property type="protein sequence ID" value="MBU2691987.1"/>
    <property type="molecule type" value="Genomic_DNA"/>
</dbReference>
<dbReference type="Pfam" id="PF13860">
    <property type="entry name" value="FlgD_ig"/>
    <property type="match status" value="1"/>
</dbReference>
<evidence type="ECO:0000313" key="2">
    <source>
        <dbReference type="EMBL" id="MBU2691987.1"/>
    </source>
</evidence>
<dbReference type="Gene3D" id="2.160.20.10">
    <property type="entry name" value="Single-stranded right-handed beta-helix, Pectin lyase-like"/>
    <property type="match status" value="1"/>
</dbReference>
<name>A0A948W4A0_UNCEI</name>
<feature type="domain" description="FlgD/Vpr Ig-like" evidence="1">
    <location>
        <begin position="552"/>
        <end position="614"/>
    </location>
</feature>
<dbReference type="Proteomes" id="UP000777784">
    <property type="component" value="Unassembled WGS sequence"/>
</dbReference>
<dbReference type="SUPFAM" id="SSF51126">
    <property type="entry name" value="Pectin lyase-like"/>
    <property type="match status" value="1"/>
</dbReference>
<dbReference type="InterPro" id="IPR012334">
    <property type="entry name" value="Pectin_lyas_fold"/>
</dbReference>
<reference evidence="2" key="1">
    <citation type="submission" date="2021-05" db="EMBL/GenBank/DDBJ databases">
        <title>Energy efficiency and biological interactions define the core microbiome of deep oligotrophic groundwater.</title>
        <authorList>
            <person name="Mehrshad M."/>
            <person name="Lopez-Fernandez M."/>
            <person name="Bell E."/>
            <person name="Bernier-Latmani R."/>
            <person name="Bertilsson S."/>
            <person name="Dopson M."/>
        </authorList>
    </citation>
    <scope>NUCLEOTIDE SEQUENCE</scope>
    <source>
        <strain evidence="2">Modern_marine.mb.64</strain>
    </source>
</reference>
<dbReference type="PANTHER" id="PTHR11319:SF35">
    <property type="entry name" value="OUTER MEMBRANE PROTEIN PMPC-RELATED"/>
    <property type="match status" value="1"/>
</dbReference>
<protein>
    <submittedName>
        <fullName evidence="2">T9SS type A sorting domain-containing protein</fullName>
    </submittedName>
</protein>
<dbReference type="Gene3D" id="2.60.40.4070">
    <property type="match status" value="1"/>
</dbReference>
<sequence>MPVRFSFIALLVLLVPVAGLATTWEIYPDGSGDAPTIQAGIDTAVDGDIIELADGTFTGDGNRDIEFLGKAITVRSQGGDPETCIIDCEGNGSSQHQGFVFVNGEDENSKLHAITIMNAYLVEGRGGAIYCYSSSPEFQDCIFSHNSNINGYTDGLGGAIYCQLSSATFTNCRFIGNSARFGGAFFCNQSSASFEACTFESNWSESYGAAIDCLNSTLHIMNCLYIDNWATNSIGLGYGGAIHMHNSQCDLNYSLFLDNMAHQGGAIYLYNNSELYCINSTFHRNSATTHGGTFYLTENSSVELVKSIITSTLSGETVFCFDGGTASLECCDIYANNEGDYDWCIGGQEGVDGNISIDPLFCYPDTADYNLDGRSPCLPENHPDGPACGLIGAFWEGCNPVLGACCLYDGPCEQLNSEDCDGIGTWLGPETDCDSDPCPPPTGACCDVLSCDCSLVGSESECNQHGVQYEFLGFGTTCDPSPCAGVGACCFPGGCIELSCEDCETAGGGYLGPETICEPGLCESSKIPETFEHQALPSLTQPWPNPTTGNLKFNIILPMSARVQVKIFAISGELVGTIVDKRLSSGVHDFTFNPLGQTGGQLPTGIYYLKLEADGIRETRRMVLIH</sequence>
<proteinExistence type="predicted"/>
<accession>A0A948W4A0</accession>
<dbReference type="PANTHER" id="PTHR11319">
    <property type="entry name" value="G PROTEIN-COUPLED RECEPTOR-RELATED"/>
    <property type="match status" value="1"/>
</dbReference>
<dbReference type="InterPro" id="IPR025965">
    <property type="entry name" value="FlgD/Vpr_Ig-like"/>
</dbReference>
<evidence type="ECO:0000259" key="1">
    <source>
        <dbReference type="Pfam" id="PF13860"/>
    </source>
</evidence>
<dbReference type="InterPro" id="IPR011050">
    <property type="entry name" value="Pectin_lyase_fold/virulence"/>
</dbReference>
<comment type="caution">
    <text evidence="2">The sequence shown here is derived from an EMBL/GenBank/DDBJ whole genome shotgun (WGS) entry which is preliminary data.</text>
</comment>
<evidence type="ECO:0000313" key="3">
    <source>
        <dbReference type="Proteomes" id="UP000777784"/>
    </source>
</evidence>